<dbReference type="Gene3D" id="3.40.50.360">
    <property type="match status" value="1"/>
</dbReference>
<evidence type="ECO:0000256" key="2">
    <source>
        <dbReference type="ARBA" id="ARBA00001974"/>
    </source>
</evidence>
<feature type="domain" description="FAD-binding FR-type" evidence="10">
    <location>
        <begin position="265"/>
        <end position="491"/>
    </location>
</feature>
<dbReference type="SUPFAM" id="SSF52218">
    <property type="entry name" value="Flavoproteins"/>
    <property type="match status" value="1"/>
</dbReference>
<evidence type="ECO:0000256" key="1">
    <source>
        <dbReference type="ARBA" id="ARBA00001917"/>
    </source>
</evidence>
<keyword evidence="5" id="KW-0274">FAD</keyword>
<keyword evidence="12" id="KW-1185">Reference proteome</keyword>
<comment type="caution">
    <text evidence="11">The sequence shown here is derived from an EMBL/GenBank/DDBJ whole genome shotgun (WGS) entry which is preliminary data.</text>
</comment>
<evidence type="ECO:0000256" key="8">
    <source>
        <dbReference type="ARBA" id="ARBA00023797"/>
    </source>
</evidence>
<dbReference type="InterPro" id="IPR001433">
    <property type="entry name" value="OxRdtase_FAD/NAD-bd"/>
</dbReference>
<dbReference type="InterPro" id="IPR023173">
    <property type="entry name" value="NADPH_Cyt_P450_Rdtase_alpha"/>
</dbReference>
<dbReference type="SUPFAM" id="SSF52343">
    <property type="entry name" value="Ferredoxin reductase-like, C-terminal NADP-linked domain"/>
    <property type="match status" value="1"/>
</dbReference>
<dbReference type="InterPro" id="IPR008254">
    <property type="entry name" value="Flavodoxin/NO_synth"/>
</dbReference>
<dbReference type="SUPFAM" id="SSF63380">
    <property type="entry name" value="Riboflavin synthase domain-like"/>
    <property type="match status" value="1"/>
</dbReference>
<name>A0A422N1R6_TRYRA</name>
<comment type="cofactor">
    <cofactor evidence="2">
        <name>FAD</name>
        <dbReference type="ChEBI" id="CHEBI:57692"/>
    </cofactor>
</comment>
<evidence type="ECO:0000256" key="7">
    <source>
        <dbReference type="ARBA" id="ARBA00023002"/>
    </source>
</evidence>
<dbReference type="EMBL" id="MKGL01000389">
    <property type="protein sequence ID" value="RNE99405.1"/>
    <property type="molecule type" value="Genomic_DNA"/>
</dbReference>
<keyword evidence="7 11" id="KW-0560">Oxidoreductase</keyword>
<dbReference type="EC" id="1.6.2.4" evidence="8"/>
<dbReference type="OrthoDB" id="1856718at2759"/>
<dbReference type="Gene3D" id="1.20.990.10">
    <property type="entry name" value="NADPH-cytochrome p450 Reductase, Chain A, domain 3"/>
    <property type="match status" value="1"/>
</dbReference>
<dbReference type="OMA" id="QKRYQRD"/>
<dbReference type="InterPro" id="IPR017938">
    <property type="entry name" value="Riboflavin_synthase-like_b-brl"/>
</dbReference>
<keyword evidence="4" id="KW-0288">FMN</keyword>
<evidence type="ECO:0000313" key="12">
    <source>
        <dbReference type="Proteomes" id="UP000283634"/>
    </source>
</evidence>
<dbReference type="InterPro" id="IPR001094">
    <property type="entry name" value="Flavdoxin-like"/>
</dbReference>
<evidence type="ECO:0000259" key="10">
    <source>
        <dbReference type="PROSITE" id="PS51384"/>
    </source>
</evidence>
<dbReference type="PRINTS" id="PR00369">
    <property type="entry name" value="FLAVODOXIN"/>
</dbReference>
<dbReference type="GO" id="GO:0003958">
    <property type="term" value="F:NADPH-hemoprotein reductase activity"/>
    <property type="evidence" value="ECO:0007669"/>
    <property type="project" value="UniProtKB-EC"/>
</dbReference>
<accession>A0A422N1R6</accession>
<reference evidence="11 12" key="1">
    <citation type="journal article" date="2018" name="BMC Genomics">
        <title>Genomic comparison of Trypanosoma conorhini and Trypanosoma rangeli to Trypanosoma cruzi strains of high and low virulence.</title>
        <authorList>
            <person name="Bradwell K.R."/>
            <person name="Koparde V.N."/>
            <person name="Matveyev A.V."/>
            <person name="Serrano M.G."/>
            <person name="Alves J.M."/>
            <person name="Parikh H."/>
            <person name="Huang B."/>
            <person name="Lee V."/>
            <person name="Espinosa-Alvarez O."/>
            <person name="Ortiz P.A."/>
            <person name="Costa-Martins A.G."/>
            <person name="Teixeira M.M."/>
            <person name="Buck G.A."/>
        </authorList>
    </citation>
    <scope>NUCLEOTIDE SEQUENCE [LARGE SCALE GENOMIC DNA]</scope>
    <source>
        <strain evidence="11 12">AM80</strain>
    </source>
</reference>
<keyword evidence="3" id="KW-0285">Flavoprotein</keyword>
<dbReference type="Pfam" id="PF00175">
    <property type="entry name" value="NAD_binding_1"/>
    <property type="match status" value="1"/>
</dbReference>
<dbReference type="AlphaFoldDB" id="A0A422N1R6"/>
<dbReference type="PRINTS" id="PR00371">
    <property type="entry name" value="FPNCR"/>
</dbReference>
<evidence type="ECO:0000313" key="11">
    <source>
        <dbReference type="EMBL" id="RNE99405.1"/>
    </source>
</evidence>
<comment type="cofactor">
    <cofactor evidence="1">
        <name>FMN</name>
        <dbReference type="ChEBI" id="CHEBI:58210"/>
    </cofactor>
</comment>
<keyword evidence="6" id="KW-0521">NADP</keyword>
<dbReference type="GO" id="GO:0005829">
    <property type="term" value="C:cytosol"/>
    <property type="evidence" value="ECO:0007669"/>
    <property type="project" value="TreeGrafter"/>
</dbReference>
<dbReference type="InterPro" id="IPR029039">
    <property type="entry name" value="Flavoprotein-like_sf"/>
</dbReference>
<dbReference type="InterPro" id="IPR039261">
    <property type="entry name" value="FNR_nucleotide-bd"/>
</dbReference>
<dbReference type="PANTHER" id="PTHR19384:SF17">
    <property type="entry name" value="NADPH--CYTOCHROME P450 REDUCTASE"/>
    <property type="match status" value="1"/>
</dbReference>
<dbReference type="GeneID" id="40332135"/>
<dbReference type="VEuPathDB" id="TriTrypDB:TRSC58_05149"/>
<protein>
    <recommendedName>
        <fullName evidence="8">NADPH--hemoprotein reductase</fullName>
        <ecNumber evidence="8">1.6.2.4</ecNumber>
    </recommendedName>
</protein>
<dbReference type="FunFam" id="3.40.50.80:FF:000001">
    <property type="entry name" value="NADPH--cytochrome P450 reductase 1"/>
    <property type="match status" value="1"/>
</dbReference>
<evidence type="ECO:0000256" key="4">
    <source>
        <dbReference type="ARBA" id="ARBA00022643"/>
    </source>
</evidence>
<dbReference type="FunFam" id="1.20.990.10:FF:000001">
    <property type="entry name" value="NADPH--cytochrome P450 reductase"/>
    <property type="match status" value="1"/>
</dbReference>
<dbReference type="GO" id="GO:0050660">
    <property type="term" value="F:flavin adenine dinucleotide binding"/>
    <property type="evidence" value="ECO:0007669"/>
    <property type="project" value="TreeGrafter"/>
</dbReference>
<dbReference type="PROSITE" id="PS51384">
    <property type="entry name" value="FAD_FR"/>
    <property type="match status" value="1"/>
</dbReference>
<evidence type="ECO:0000256" key="6">
    <source>
        <dbReference type="ARBA" id="ARBA00022857"/>
    </source>
</evidence>
<dbReference type="GO" id="GO:0010181">
    <property type="term" value="F:FMN binding"/>
    <property type="evidence" value="ECO:0007669"/>
    <property type="project" value="InterPro"/>
</dbReference>
<dbReference type="Pfam" id="PF00258">
    <property type="entry name" value="Flavodoxin_1"/>
    <property type="match status" value="1"/>
</dbReference>
<dbReference type="InterPro" id="IPR003097">
    <property type="entry name" value="CysJ-like_FAD-binding"/>
</dbReference>
<dbReference type="InterPro" id="IPR001709">
    <property type="entry name" value="Flavoprot_Pyr_Nucl_cyt_Rdtase"/>
</dbReference>
<dbReference type="Proteomes" id="UP000283634">
    <property type="component" value="Unassembled WGS sequence"/>
</dbReference>
<proteinExistence type="predicted"/>
<evidence type="ECO:0000256" key="3">
    <source>
        <dbReference type="ARBA" id="ARBA00022630"/>
    </source>
</evidence>
<dbReference type="InterPro" id="IPR017927">
    <property type="entry name" value="FAD-bd_FR_type"/>
</dbReference>
<gene>
    <name evidence="11" type="ORF">TraAM80_08202</name>
</gene>
<evidence type="ECO:0000259" key="9">
    <source>
        <dbReference type="PROSITE" id="PS50902"/>
    </source>
</evidence>
<dbReference type="Gene3D" id="2.40.30.10">
    <property type="entry name" value="Translation factors"/>
    <property type="match status" value="1"/>
</dbReference>
<dbReference type="Pfam" id="PF00667">
    <property type="entry name" value="FAD_binding_1"/>
    <property type="match status" value="1"/>
</dbReference>
<evidence type="ECO:0000256" key="5">
    <source>
        <dbReference type="ARBA" id="ARBA00022827"/>
    </source>
</evidence>
<dbReference type="RefSeq" id="XP_029235182.1">
    <property type="nucleotide sequence ID" value="XM_029384960.1"/>
</dbReference>
<sequence>MWILIALIVVFLLLLLWASELLTMLSLLGTLLISALLARLSGMFLFGDSSQTAMLATRATTQPKASSEKKEVSVIFGTQTGTAEMFAKTLVREGTRLGVSTKLVDVENYERSNLEYERLVIIVCATYGEGEPTDSMKEFHDWLMDDTRTPDEELRNVKYAVFGLGDRQYRYFCEEGIAVDRRMAELGAQRIYGLGCGDAGQNIEEEFDEWRRDLWPAVGCMLGIVLRQYTQEPVEPECRMKMWDVSEEAPLPFPKLASVLEPTQRLPAWVPVVANVELLRNTTERSTRHIELDIEGTIISYQSGDHLGILPHNTDAMVDAYLQILGLSGEEASQVFSLQDKTGKNVFPARVTVRTALKWYIDLAGHPKKSTLRAFAHFAKDPAEKEALLKLLLLEPESMKEFAKLSAKLWNIHGFLRKYRSISLPLEFFLEMMPRIAPRYFSISSDLLSHPHSVSITAAIVQGGLCTGMLREMPCGEKIPVFVRKSKFHLPLRAKERPIVMIGPGTGVAPLIGFLYRRNAWKKKGNKLGKAMLFFGCRRKDEDHIYSDFMMECLTNGTLSVLDVAYSREQEAKVYVQHRVRAREDEIWEILRDGGNLYLCGDAKYMAKDVEETLVEIVQKKAPMSEEEAKTYFVKLHENDRYLKDVWSAS</sequence>
<dbReference type="Gene3D" id="3.40.50.80">
    <property type="entry name" value="Nucleotide-binding domain of ferredoxin-NADP reductase (FNR) module"/>
    <property type="match status" value="1"/>
</dbReference>
<dbReference type="PROSITE" id="PS50902">
    <property type="entry name" value="FLAVODOXIN_LIKE"/>
    <property type="match status" value="1"/>
</dbReference>
<organism evidence="11 12">
    <name type="scientific">Trypanosoma rangeli</name>
    <dbReference type="NCBI Taxonomy" id="5698"/>
    <lineage>
        <taxon>Eukaryota</taxon>
        <taxon>Discoba</taxon>
        <taxon>Euglenozoa</taxon>
        <taxon>Kinetoplastea</taxon>
        <taxon>Metakinetoplastina</taxon>
        <taxon>Trypanosomatida</taxon>
        <taxon>Trypanosomatidae</taxon>
        <taxon>Trypanosoma</taxon>
        <taxon>Herpetosoma</taxon>
    </lineage>
</organism>
<dbReference type="PANTHER" id="PTHR19384">
    <property type="entry name" value="NITRIC OXIDE SYNTHASE-RELATED"/>
    <property type="match status" value="1"/>
</dbReference>
<feature type="domain" description="Flavodoxin-like" evidence="9">
    <location>
        <begin position="72"/>
        <end position="215"/>
    </location>
</feature>